<protein>
    <submittedName>
        <fullName evidence="1">Uncharacterized protein</fullName>
    </submittedName>
</protein>
<comment type="caution">
    <text evidence="1">The sequence shown here is derived from an EMBL/GenBank/DDBJ whole genome shotgun (WGS) entry which is preliminary data.</text>
</comment>
<evidence type="ECO:0000313" key="2">
    <source>
        <dbReference type="Proteomes" id="UP000094828"/>
    </source>
</evidence>
<dbReference type="OrthoDB" id="279963at2"/>
<dbReference type="RefSeq" id="WP_068846387.1">
    <property type="nucleotide sequence ID" value="NZ_LYDR01000039.1"/>
</dbReference>
<dbReference type="AlphaFoldDB" id="A0A1C3ENW5"/>
<dbReference type="EMBL" id="LYDR01000039">
    <property type="protein sequence ID" value="ODA34889.1"/>
    <property type="molecule type" value="Genomic_DNA"/>
</dbReference>
<gene>
    <name evidence="1" type="ORF">A6X21_04375</name>
</gene>
<name>A0A1C3ENW5_9PLAN</name>
<evidence type="ECO:0000313" key="1">
    <source>
        <dbReference type="EMBL" id="ODA34889.1"/>
    </source>
</evidence>
<keyword evidence="2" id="KW-1185">Reference proteome</keyword>
<dbReference type="Proteomes" id="UP000094828">
    <property type="component" value="Unassembled WGS sequence"/>
</dbReference>
<proteinExistence type="predicted"/>
<accession>A0A1C3ENW5</accession>
<organism evidence="1 2">
    <name type="scientific">Planctopirus hydrillae</name>
    <dbReference type="NCBI Taxonomy" id="1841610"/>
    <lineage>
        <taxon>Bacteria</taxon>
        <taxon>Pseudomonadati</taxon>
        <taxon>Planctomycetota</taxon>
        <taxon>Planctomycetia</taxon>
        <taxon>Planctomycetales</taxon>
        <taxon>Planctomycetaceae</taxon>
        <taxon>Planctopirus</taxon>
    </lineage>
</organism>
<reference evidence="1 2" key="1">
    <citation type="submission" date="2016-05" db="EMBL/GenBank/DDBJ databases">
        <title>Genomic and physiological characterization of Planctopirus sp. isolated from fresh water lake.</title>
        <authorList>
            <person name="Subhash Y."/>
            <person name="Ramana C."/>
        </authorList>
    </citation>
    <scope>NUCLEOTIDE SEQUENCE [LARGE SCALE GENOMIC DNA]</scope>
    <source>
        <strain evidence="1 2">JC280</strain>
    </source>
</reference>
<sequence>MKRRSKYILLIAAFAAITLAIDYWNVTRKEKLLSSAVLQIGGRSHSIPMWPVGTEYRITLTAIPTHEQLDQLKIANTMRGWVTIAFADCDLSAEERDRLRGILNCCHLYVVEDGKMNSMSNPTRIRTNHSK</sequence>